<dbReference type="EMBL" id="BNBA01000009">
    <property type="protein sequence ID" value="GHH51829.1"/>
    <property type="molecule type" value="Genomic_DNA"/>
</dbReference>
<keyword evidence="1" id="KW-0472">Membrane</keyword>
<feature type="transmembrane region" description="Helical" evidence="1">
    <location>
        <begin position="59"/>
        <end position="81"/>
    </location>
</feature>
<proteinExistence type="predicted"/>
<gene>
    <name evidence="2" type="ORF">GCM10009090_14650</name>
</gene>
<dbReference type="RefSeq" id="WP_434028956.1">
    <property type="nucleotide sequence ID" value="NZ_BNBA01000009.1"/>
</dbReference>
<comment type="caution">
    <text evidence="2">The sequence shown here is derived from an EMBL/GenBank/DDBJ whole genome shotgun (WGS) entry which is preliminary data.</text>
</comment>
<dbReference type="AlphaFoldDB" id="A0A919F6W8"/>
<feature type="transmembrane region" description="Helical" evidence="1">
    <location>
        <begin position="93"/>
        <end position="110"/>
    </location>
</feature>
<keyword evidence="1" id="KW-1133">Transmembrane helix</keyword>
<dbReference type="InterPro" id="IPR009339">
    <property type="entry name" value="DUF998"/>
</dbReference>
<keyword evidence="1" id="KW-0812">Transmembrane</keyword>
<organism evidence="2 3">
    <name type="scientific">Xanthomonas boreopolis</name>
    <dbReference type="NCBI Taxonomy" id="86183"/>
    <lineage>
        <taxon>Bacteria</taxon>
        <taxon>Pseudomonadati</taxon>
        <taxon>Pseudomonadota</taxon>
        <taxon>Gammaproteobacteria</taxon>
        <taxon>Lysobacterales</taxon>
        <taxon>Lysobacteraceae</taxon>
        <taxon>Xanthomonas</taxon>
    </lineage>
</organism>
<sequence>MMETGTRDGEGQAAWIAAAGRLAAIVGSAFLAWVVALQFMRDDLAWVDAQLSLYLHGPYGLGLRTAYCLMAAAMAVVALALQQALQAGARSRTVLGLFWCAALGLGGVAIGDSWLPDLAPDVAPLVHLLSAQTAFLCVIAAVLLQSWWFRHDPRWRDRFGPAFAVGVLAFAVLAWNAGVRSAPRGLSQKLAIVLIVGWLVMVGAWLGWRNRAGAAPQATSRDNADVQPEEH</sequence>
<keyword evidence="3" id="KW-1185">Reference proteome</keyword>
<protein>
    <submittedName>
        <fullName evidence="2">Membrane protein</fullName>
    </submittedName>
</protein>
<dbReference type="Pfam" id="PF06197">
    <property type="entry name" value="DUF998"/>
    <property type="match status" value="1"/>
</dbReference>
<feature type="transmembrane region" description="Helical" evidence="1">
    <location>
        <begin position="12"/>
        <end position="39"/>
    </location>
</feature>
<name>A0A919F6W8_9XANT</name>
<evidence type="ECO:0000313" key="3">
    <source>
        <dbReference type="Proteomes" id="UP000623958"/>
    </source>
</evidence>
<feature type="transmembrane region" description="Helical" evidence="1">
    <location>
        <begin position="190"/>
        <end position="208"/>
    </location>
</feature>
<feature type="transmembrane region" description="Helical" evidence="1">
    <location>
        <begin position="122"/>
        <end position="147"/>
    </location>
</feature>
<reference evidence="2" key="2">
    <citation type="submission" date="2020-09" db="EMBL/GenBank/DDBJ databases">
        <authorList>
            <person name="Sun Q."/>
            <person name="Ohkuma M."/>
        </authorList>
    </citation>
    <scope>NUCLEOTIDE SEQUENCE</scope>
    <source>
        <strain evidence="2">JCM 13306</strain>
    </source>
</reference>
<reference evidence="2" key="1">
    <citation type="journal article" date="2014" name="Int. J. Syst. Evol. Microbiol.">
        <title>Complete genome sequence of Corynebacterium casei LMG S-19264T (=DSM 44701T), isolated from a smear-ripened cheese.</title>
        <authorList>
            <consortium name="US DOE Joint Genome Institute (JGI-PGF)"/>
            <person name="Walter F."/>
            <person name="Albersmeier A."/>
            <person name="Kalinowski J."/>
            <person name="Ruckert C."/>
        </authorList>
    </citation>
    <scope>NUCLEOTIDE SEQUENCE</scope>
    <source>
        <strain evidence="2">JCM 13306</strain>
    </source>
</reference>
<dbReference type="Proteomes" id="UP000623958">
    <property type="component" value="Unassembled WGS sequence"/>
</dbReference>
<evidence type="ECO:0000313" key="2">
    <source>
        <dbReference type="EMBL" id="GHH51829.1"/>
    </source>
</evidence>
<feature type="transmembrane region" description="Helical" evidence="1">
    <location>
        <begin position="159"/>
        <end position="178"/>
    </location>
</feature>
<evidence type="ECO:0000256" key="1">
    <source>
        <dbReference type="SAM" id="Phobius"/>
    </source>
</evidence>
<accession>A0A919F6W8</accession>